<dbReference type="EMBL" id="BSNX01000075">
    <property type="protein sequence ID" value="GLQ76375.1"/>
    <property type="molecule type" value="Genomic_DNA"/>
</dbReference>
<keyword evidence="2" id="KW-1185">Reference proteome</keyword>
<dbReference type="Pfam" id="PF19795">
    <property type="entry name" value="DUF6279"/>
    <property type="match status" value="1"/>
</dbReference>
<accession>A0AAV5P0N7</accession>
<comment type="caution">
    <text evidence="1">The sequence shown here is derived from an EMBL/GenBank/DDBJ whole genome shotgun (WGS) entry which is preliminary data.</text>
</comment>
<evidence type="ECO:0000313" key="2">
    <source>
        <dbReference type="Proteomes" id="UP001156690"/>
    </source>
</evidence>
<name>A0AAV5P0N7_9VIBR</name>
<protein>
    <recommendedName>
        <fullName evidence="3">Lipoprotein</fullName>
    </recommendedName>
</protein>
<dbReference type="PIRSF" id="PIRSF028200">
    <property type="entry name" value="UCP028200"/>
    <property type="match status" value="1"/>
</dbReference>
<dbReference type="PROSITE" id="PS51257">
    <property type="entry name" value="PROKAR_LIPOPROTEIN"/>
    <property type="match status" value="1"/>
</dbReference>
<dbReference type="Proteomes" id="UP001156690">
    <property type="component" value="Unassembled WGS sequence"/>
</dbReference>
<evidence type="ECO:0008006" key="3">
    <source>
        <dbReference type="Google" id="ProtNLM"/>
    </source>
</evidence>
<sequence length="280" mass="33287">MFWKRLLPVVFAFGLIGCTTKFVYSNLDWIVLEYIDDYVSLNSEQEDVIELSLQQLSEWHKTQELPAYIEHLDELESMDPETVDAAYVFMHTEKFRQHARRVIAKASPNLYALVSQLDQKQVDELLENTAKDHEKYREKYKDMDEAEIREVYQERMEDNLDTWLGSLSSKQKAIIKSWSEDVKITNFDWADHNDKMYIEMETLFNRRDEVQYFQSMFIRILDDPDSFYTDSLKVKLEHNRQLASDKIAQVINLMDSKQLSHYKEEIADWREVAQDLAAVK</sequence>
<dbReference type="InterPro" id="IPR016875">
    <property type="entry name" value="UCP028200"/>
</dbReference>
<gene>
    <name evidence="1" type="ORF">GCM10007932_57380</name>
</gene>
<dbReference type="AlphaFoldDB" id="A0AAV5P0N7"/>
<proteinExistence type="predicted"/>
<evidence type="ECO:0000313" key="1">
    <source>
        <dbReference type="EMBL" id="GLQ76375.1"/>
    </source>
</evidence>
<reference evidence="2" key="1">
    <citation type="journal article" date="2019" name="Int. J. Syst. Evol. Microbiol.">
        <title>The Global Catalogue of Microorganisms (GCM) 10K type strain sequencing project: providing services to taxonomists for standard genome sequencing and annotation.</title>
        <authorList>
            <consortium name="The Broad Institute Genomics Platform"/>
            <consortium name="The Broad Institute Genome Sequencing Center for Infectious Disease"/>
            <person name="Wu L."/>
            <person name="Ma J."/>
        </authorList>
    </citation>
    <scope>NUCLEOTIDE SEQUENCE [LARGE SCALE GENOMIC DNA]</scope>
    <source>
        <strain evidence="2">NBRC 15640</strain>
    </source>
</reference>
<dbReference type="RefSeq" id="WP_126608123.1">
    <property type="nucleotide sequence ID" value="NZ_AP025145.1"/>
</dbReference>
<organism evidence="1 2">
    <name type="scientific">Vibrio penaeicida</name>
    <dbReference type="NCBI Taxonomy" id="104609"/>
    <lineage>
        <taxon>Bacteria</taxon>
        <taxon>Pseudomonadati</taxon>
        <taxon>Pseudomonadota</taxon>
        <taxon>Gammaproteobacteria</taxon>
        <taxon>Vibrionales</taxon>
        <taxon>Vibrionaceae</taxon>
        <taxon>Vibrio</taxon>
    </lineage>
</organism>